<dbReference type="AlphaFoldDB" id="A0A9W5TF94"/>
<keyword evidence="2" id="KW-0732">Signal</keyword>
<gene>
    <name evidence="3" type="ORF">BaOVIS_032730</name>
</gene>
<feature type="chain" id="PRO_5040985530" evidence="2">
    <location>
        <begin position="23"/>
        <end position="527"/>
    </location>
</feature>
<evidence type="ECO:0000256" key="2">
    <source>
        <dbReference type="SAM" id="SignalP"/>
    </source>
</evidence>
<feature type="signal peptide" evidence="2">
    <location>
        <begin position="1"/>
        <end position="22"/>
    </location>
</feature>
<sequence length="527" mass="60106">MYGPLHLLALVHILVLLSSVTSVKYLRDASYGHHYKTPGWSYQSHGRQRPLNYGPLRSSGFIASTYSAPSLCNTVGGTVAFENDITHGTSGYTDLLPTGVKRKFSLSLGIKKLRKMKRRKINRMNKDLELFRRVKERRLKNPNRLVDIRKINFRNDKCNPHLMRLPVSPLVDLNGLVPFKTVPEMTSQIPFNPAPVLHTIGYKFKPREQGKYERFCEPYPMDKVLQIIDARSLGAISRMAGKYKITGEGTRIPTPMDSQPVPPGGSVGKGYGFGLSKKPEPKRKPMPLSTFDSYAPDPGMLVDNLDEVDKLRKEAMDYVDKLVKPLMGTPKGSGKRGVRSSGKDVSTRDSTQRGMYDSIPADSVEIPYLDDACTEGDIMRNPRYLGEYRYKYWYHPFYGNASMPGEERKWVEEHNRENPDDPVEYEEYKVDIIYCHSNGTIVYLGENQEPYTNEADNFVMEGEDPTEPRFVIQACAGYIKEEGLQLGQILPQVNSEMRERYFDNYFSMPKSLRKLYKVHLPDGRPLM</sequence>
<evidence type="ECO:0000256" key="1">
    <source>
        <dbReference type="SAM" id="MobiDB-lite"/>
    </source>
</evidence>
<name>A0A9W5TF94_BABOV</name>
<accession>A0A9W5TF94</accession>
<protein>
    <submittedName>
        <fullName evidence="3">Uncharacterized protein</fullName>
    </submittedName>
</protein>
<evidence type="ECO:0000313" key="3">
    <source>
        <dbReference type="EMBL" id="GFE55869.1"/>
    </source>
</evidence>
<comment type="caution">
    <text evidence="3">The sequence shown here is derived from an EMBL/GenBank/DDBJ whole genome shotgun (WGS) entry which is preliminary data.</text>
</comment>
<reference evidence="3" key="1">
    <citation type="submission" date="2019-12" db="EMBL/GenBank/DDBJ databases">
        <title>Genome sequence of Babesia ovis.</title>
        <authorList>
            <person name="Yamagishi J."/>
            <person name="Sevinc F."/>
            <person name="Xuan X."/>
        </authorList>
    </citation>
    <scope>NUCLEOTIDE SEQUENCE</scope>
    <source>
        <strain evidence="3">Selcuk</strain>
    </source>
</reference>
<feature type="region of interest" description="Disordered" evidence="1">
    <location>
        <begin position="328"/>
        <end position="359"/>
    </location>
</feature>
<keyword evidence="4" id="KW-1185">Reference proteome</keyword>
<dbReference type="OrthoDB" id="333370at2759"/>
<dbReference type="Proteomes" id="UP001057455">
    <property type="component" value="Unassembled WGS sequence"/>
</dbReference>
<organism evidence="3 4">
    <name type="scientific">Babesia ovis</name>
    <dbReference type="NCBI Taxonomy" id="5869"/>
    <lineage>
        <taxon>Eukaryota</taxon>
        <taxon>Sar</taxon>
        <taxon>Alveolata</taxon>
        <taxon>Apicomplexa</taxon>
        <taxon>Aconoidasida</taxon>
        <taxon>Piroplasmida</taxon>
        <taxon>Babesiidae</taxon>
        <taxon>Babesia</taxon>
    </lineage>
</organism>
<evidence type="ECO:0000313" key="4">
    <source>
        <dbReference type="Proteomes" id="UP001057455"/>
    </source>
</evidence>
<dbReference type="EMBL" id="BLIY01000024">
    <property type="protein sequence ID" value="GFE55869.1"/>
    <property type="molecule type" value="Genomic_DNA"/>
</dbReference>
<proteinExistence type="predicted"/>
<feature type="compositionally biased region" description="Basic and acidic residues" evidence="1">
    <location>
        <begin position="341"/>
        <end position="351"/>
    </location>
</feature>